<dbReference type="Proteomes" id="UP001445076">
    <property type="component" value="Unassembled WGS sequence"/>
</dbReference>
<name>A0AAW0YIH7_CHEQU</name>
<keyword evidence="6 9" id="KW-1133">Transmembrane helix</keyword>
<keyword evidence="8 9" id="KW-0472">Membrane</keyword>
<reference evidence="10 11" key="1">
    <citation type="journal article" date="2024" name="BMC Genomics">
        <title>Genome assembly of redclaw crayfish (Cherax quadricarinatus) provides insights into its immune adaptation and hypoxia tolerance.</title>
        <authorList>
            <person name="Liu Z."/>
            <person name="Zheng J."/>
            <person name="Li H."/>
            <person name="Fang K."/>
            <person name="Wang S."/>
            <person name="He J."/>
            <person name="Zhou D."/>
            <person name="Weng S."/>
            <person name="Chi M."/>
            <person name="Gu Z."/>
            <person name="He J."/>
            <person name="Li F."/>
            <person name="Wang M."/>
        </authorList>
    </citation>
    <scope>NUCLEOTIDE SEQUENCE [LARGE SCALE GENOMIC DNA]</scope>
    <source>
        <strain evidence="10">ZL_2023a</strain>
    </source>
</reference>
<proteinExistence type="inferred from homology"/>
<organism evidence="10 11">
    <name type="scientific">Cherax quadricarinatus</name>
    <name type="common">Australian red claw crayfish</name>
    <dbReference type="NCBI Taxonomy" id="27406"/>
    <lineage>
        <taxon>Eukaryota</taxon>
        <taxon>Metazoa</taxon>
        <taxon>Ecdysozoa</taxon>
        <taxon>Arthropoda</taxon>
        <taxon>Crustacea</taxon>
        <taxon>Multicrustacea</taxon>
        <taxon>Malacostraca</taxon>
        <taxon>Eumalacostraca</taxon>
        <taxon>Eucarida</taxon>
        <taxon>Decapoda</taxon>
        <taxon>Pleocyemata</taxon>
        <taxon>Astacidea</taxon>
        <taxon>Parastacoidea</taxon>
        <taxon>Parastacidae</taxon>
        <taxon>Cherax</taxon>
    </lineage>
</organism>
<evidence type="ECO:0000256" key="6">
    <source>
        <dbReference type="ARBA" id="ARBA00022989"/>
    </source>
</evidence>
<evidence type="ECO:0000256" key="5">
    <source>
        <dbReference type="ARBA" id="ARBA00022781"/>
    </source>
</evidence>
<dbReference type="PANTHER" id="PTHR12263:SF0">
    <property type="entry name" value="V-TYPE PROTON ATPASE SUBUNIT"/>
    <property type="match status" value="1"/>
</dbReference>
<comment type="caution">
    <text evidence="10">The sequence shown here is derived from an EMBL/GenBank/DDBJ whole genome shotgun (WGS) entry which is preliminary data.</text>
</comment>
<evidence type="ECO:0000256" key="7">
    <source>
        <dbReference type="ARBA" id="ARBA00023065"/>
    </source>
</evidence>
<evidence type="ECO:0000256" key="8">
    <source>
        <dbReference type="ARBA" id="ARBA00023136"/>
    </source>
</evidence>
<dbReference type="EMBL" id="JARKIK010000005">
    <property type="protein sequence ID" value="KAK8751480.1"/>
    <property type="molecule type" value="Genomic_DNA"/>
</dbReference>
<accession>A0AAW0YIH7</accession>
<keyword evidence="11" id="KW-1185">Reference proteome</keyword>
<dbReference type="GO" id="GO:0033181">
    <property type="term" value="C:plasma membrane proton-transporting V-type ATPase complex"/>
    <property type="evidence" value="ECO:0007669"/>
    <property type="project" value="TreeGrafter"/>
</dbReference>
<gene>
    <name evidence="10" type="ORF">OTU49_008705</name>
</gene>
<keyword evidence="5" id="KW-0375">Hydrogen ion transport</keyword>
<feature type="transmembrane region" description="Helical" evidence="9">
    <location>
        <begin position="29"/>
        <end position="55"/>
    </location>
</feature>
<dbReference type="GO" id="GO:0012505">
    <property type="term" value="C:endomembrane system"/>
    <property type="evidence" value="ECO:0007669"/>
    <property type="project" value="UniProtKB-SubCell"/>
</dbReference>
<dbReference type="Pfam" id="PF05493">
    <property type="entry name" value="ATP_synt_H"/>
    <property type="match status" value="1"/>
</dbReference>
<dbReference type="AlphaFoldDB" id="A0AAW0YIH7"/>
<comment type="subcellular location">
    <subcellularLocation>
        <location evidence="1">Endomembrane system</location>
        <topology evidence="1">Multi-pass membrane protein</topology>
    </subcellularLocation>
</comment>
<keyword evidence="3" id="KW-0813">Transport</keyword>
<comment type="similarity">
    <text evidence="2">Belongs to the V-ATPase e1/e2 subunit family.</text>
</comment>
<keyword evidence="4 9" id="KW-0812">Transmembrane</keyword>
<evidence type="ECO:0000256" key="1">
    <source>
        <dbReference type="ARBA" id="ARBA00004127"/>
    </source>
</evidence>
<dbReference type="GO" id="GO:0046961">
    <property type="term" value="F:proton-transporting ATPase activity, rotational mechanism"/>
    <property type="evidence" value="ECO:0007669"/>
    <property type="project" value="InterPro"/>
</dbReference>
<feature type="transmembrane region" description="Helical" evidence="9">
    <location>
        <begin position="61"/>
        <end position="80"/>
    </location>
</feature>
<sequence>GLMVGNMRYEHWVEGAGSKQHHLTLVNKMGAAVVPVAVVTGFWAIIGIILPFIVAKGPNKGVIQVVLVLTASTCWLFWLLSYMHQMNPLIGPQLHNTTILALLYLWDGNITLEDLQAYQPSDDYAHSAIE</sequence>
<evidence type="ECO:0000313" key="11">
    <source>
        <dbReference type="Proteomes" id="UP001445076"/>
    </source>
</evidence>
<evidence type="ECO:0000256" key="2">
    <source>
        <dbReference type="ARBA" id="ARBA00008328"/>
    </source>
</evidence>
<evidence type="ECO:0000256" key="9">
    <source>
        <dbReference type="SAM" id="Phobius"/>
    </source>
</evidence>
<dbReference type="PANTHER" id="PTHR12263">
    <property type="entry name" value="VACUOLAR ATP SYNTHASE SUBUNIT H"/>
    <property type="match status" value="1"/>
</dbReference>
<dbReference type="InterPro" id="IPR008389">
    <property type="entry name" value="ATPase_V0-cplx_e1/e2_su"/>
</dbReference>
<dbReference type="GO" id="GO:0033179">
    <property type="term" value="C:proton-transporting V-type ATPase, V0 domain"/>
    <property type="evidence" value="ECO:0007669"/>
    <property type="project" value="InterPro"/>
</dbReference>
<evidence type="ECO:0000313" key="10">
    <source>
        <dbReference type="EMBL" id="KAK8751480.1"/>
    </source>
</evidence>
<evidence type="ECO:0000256" key="4">
    <source>
        <dbReference type="ARBA" id="ARBA00022692"/>
    </source>
</evidence>
<protein>
    <submittedName>
        <fullName evidence="10">Uncharacterized protein</fullName>
    </submittedName>
</protein>
<feature type="non-terminal residue" evidence="10">
    <location>
        <position position="1"/>
    </location>
</feature>
<evidence type="ECO:0000256" key="3">
    <source>
        <dbReference type="ARBA" id="ARBA00022448"/>
    </source>
</evidence>
<keyword evidence="7" id="KW-0406">Ion transport</keyword>